<protein>
    <submittedName>
        <fullName evidence="1">Uncharacterized protein</fullName>
    </submittedName>
</protein>
<evidence type="ECO:0000313" key="2">
    <source>
        <dbReference type="Proteomes" id="UP000723463"/>
    </source>
</evidence>
<organism evidence="1 2">
    <name type="scientific">Mortierella hygrophila</name>
    <dbReference type="NCBI Taxonomy" id="979708"/>
    <lineage>
        <taxon>Eukaryota</taxon>
        <taxon>Fungi</taxon>
        <taxon>Fungi incertae sedis</taxon>
        <taxon>Mucoromycota</taxon>
        <taxon>Mortierellomycotina</taxon>
        <taxon>Mortierellomycetes</taxon>
        <taxon>Mortierellales</taxon>
        <taxon>Mortierellaceae</taxon>
        <taxon>Mortierella</taxon>
    </lineage>
</organism>
<dbReference type="Proteomes" id="UP000723463">
    <property type="component" value="Unassembled WGS sequence"/>
</dbReference>
<feature type="non-terminal residue" evidence="1">
    <location>
        <position position="59"/>
    </location>
</feature>
<sequence length="59" mass="6647">MTALVYSAISKKFKATQQKMINGFNKTHRLAELAPGTFVIVKDEEAETALDPKYNDPFK</sequence>
<dbReference type="EMBL" id="JAAAXW010000464">
    <property type="protein sequence ID" value="KAF9537092.1"/>
    <property type="molecule type" value="Genomic_DNA"/>
</dbReference>
<comment type="caution">
    <text evidence="1">The sequence shown here is derived from an EMBL/GenBank/DDBJ whole genome shotgun (WGS) entry which is preliminary data.</text>
</comment>
<evidence type="ECO:0000313" key="1">
    <source>
        <dbReference type="EMBL" id="KAF9537092.1"/>
    </source>
</evidence>
<gene>
    <name evidence="1" type="ORF">EC957_008875</name>
</gene>
<proteinExistence type="predicted"/>
<dbReference type="AlphaFoldDB" id="A0A9P6JY23"/>
<accession>A0A9P6JY23</accession>
<keyword evidence="2" id="KW-1185">Reference proteome</keyword>
<name>A0A9P6JY23_9FUNG</name>
<reference evidence="1" key="1">
    <citation type="journal article" date="2020" name="Fungal Divers.">
        <title>Resolving the Mortierellaceae phylogeny through synthesis of multi-gene phylogenetics and phylogenomics.</title>
        <authorList>
            <person name="Vandepol N."/>
            <person name="Liber J."/>
            <person name="Desiro A."/>
            <person name="Na H."/>
            <person name="Kennedy M."/>
            <person name="Barry K."/>
            <person name="Grigoriev I.V."/>
            <person name="Miller A.N."/>
            <person name="O'Donnell K."/>
            <person name="Stajich J.E."/>
            <person name="Bonito G."/>
        </authorList>
    </citation>
    <scope>NUCLEOTIDE SEQUENCE</scope>
    <source>
        <strain evidence="1">NRRL 2591</strain>
    </source>
</reference>